<organism evidence="2 3">
    <name type="scientific">Leeuwenhoekiella marinoflava</name>
    <dbReference type="NCBI Taxonomy" id="988"/>
    <lineage>
        <taxon>Bacteria</taxon>
        <taxon>Pseudomonadati</taxon>
        <taxon>Bacteroidota</taxon>
        <taxon>Flavobacteriia</taxon>
        <taxon>Flavobacteriales</taxon>
        <taxon>Flavobacteriaceae</taxon>
        <taxon>Leeuwenhoekiella</taxon>
    </lineage>
</organism>
<dbReference type="InterPro" id="IPR005801">
    <property type="entry name" value="ADC_synthase"/>
</dbReference>
<dbReference type="EMBL" id="QOVL01000004">
    <property type="protein sequence ID" value="RXG32248.1"/>
    <property type="molecule type" value="Genomic_DNA"/>
</dbReference>
<dbReference type="STRING" id="1122159.SAMN02745246_01105"/>
<evidence type="ECO:0000313" key="2">
    <source>
        <dbReference type="EMBL" id="RXG32248.1"/>
    </source>
</evidence>
<evidence type="ECO:0000313" key="3">
    <source>
        <dbReference type="Proteomes" id="UP000290608"/>
    </source>
</evidence>
<dbReference type="InterPro" id="IPR015890">
    <property type="entry name" value="Chorismate_C"/>
</dbReference>
<protein>
    <submittedName>
        <fullName evidence="2">Para-aminobenzoate synthetase component 1</fullName>
    </submittedName>
</protein>
<dbReference type="Pfam" id="PF00425">
    <property type="entry name" value="Chorismate_bind"/>
    <property type="match status" value="1"/>
</dbReference>
<name>A0A4V1KSM4_9FLAO</name>
<accession>A0A4V1KSM4</accession>
<dbReference type="PRINTS" id="PR00095">
    <property type="entry name" value="ANTSNTHASEI"/>
</dbReference>
<dbReference type="Gene3D" id="3.60.120.10">
    <property type="entry name" value="Anthranilate synthase"/>
    <property type="match status" value="1"/>
</dbReference>
<gene>
    <name evidence="2" type="ORF">DSL99_1054</name>
</gene>
<reference evidence="2 3" key="1">
    <citation type="submission" date="2018-07" db="EMBL/GenBank/DDBJ databases">
        <title>Leeuwenhoekiella genomics.</title>
        <authorList>
            <person name="Tahon G."/>
            <person name="Willems A."/>
        </authorList>
    </citation>
    <scope>NUCLEOTIDE SEQUENCE [LARGE SCALE GENOMIC DNA]</scope>
    <source>
        <strain evidence="2 3">LMG 1345</strain>
    </source>
</reference>
<dbReference type="Proteomes" id="UP000290608">
    <property type="component" value="Unassembled WGS sequence"/>
</dbReference>
<dbReference type="PANTHER" id="PTHR11236:SF9">
    <property type="entry name" value="ANTHRANILATE SYNTHASE COMPONENT 1"/>
    <property type="match status" value="1"/>
</dbReference>
<dbReference type="AlphaFoldDB" id="A0A4V1KSM4"/>
<dbReference type="GO" id="GO:0000162">
    <property type="term" value="P:L-tryptophan biosynthetic process"/>
    <property type="evidence" value="ECO:0007669"/>
    <property type="project" value="TreeGrafter"/>
</dbReference>
<dbReference type="RefSeq" id="WP_073098015.1">
    <property type="nucleotide sequence ID" value="NZ_QOVL01000004.1"/>
</dbReference>
<sequence length="430" mass="48794">MRIVKSKKLPLNCAVIDLLLDWIEEVPISCLFTSNGHDDHYGSFEILLGVGAERILEASVGNAFSQLANFRSELNDWILGSLSYDLKNELEDLDSQNNEELDFPDLCFFQPKKLIRIKGDKIEFLYLPAYTEEVETDFENIFNSSASKEIIKFFEAPKIKMRFSKDRYCEHVSKMLDHIKRGDIYEANFCQEFYAEEKINPISSFKKLNALSEAPFATYLRLNDHYALCSSPERFLAKRGNQIISQPIKGTARRSADSVEDLKLAEQLAKDPKERTENIMITDLVRNDLSKNAKKGSVKVKDLCKVYTYKQVHQMISTITSLVEPESDSIILIKNAYPMGSMTGAPKVSAMQIIEELEVTKRGLYSGSVGYFTPDGDFDFNVVIRSILYNSAKPYVSFSVGSAITAQALPQNEYEECLLKAKAMRETLDN</sequence>
<dbReference type="SUPFAM" id="SSF56322">
    <property type="entry name" value="ADC synthase"/>
    <property type="match status" value="1"/>
</dbReference>
<proteinExistence type="predicted"/>
<comment type="caution">
    <text evidence="2">The sequence shown here is derived from an EMBL/GenBank/DDBJ whole genome shotgun (WGS) entry which is preliminary data.</text>
</comment>
<dbReference type="InterPro" id="IPR019999">
    <property type="entry name" value="Anth_synth_I-like"/>
</dbReference>
<evidence type="ECO:0000259" key="1">
    <source>
        <dbReference type="Pfam" id="PF00425"/>
    </source>
</evidence>
<dbReference type="PANTHER" id="PTHR11236">
    <property type="entry name" value="AMINOBENZOATE/ANTHRANILATE SYNTHASE"/>
    <property type="match status" value="1"/>
</dbReference>
<feature type="domain" description="Chorismate-utilising enzyme C-terminal" evidence="1">
    <location>
        <begin position="165"/>
        <end position="420"/>
    </location>
</feature>